<evidence type="ECO:0000313" key="2">
    <source>
        <dbReference type="Proteomes" id="UP000523197"/>
    </source>
</evidence>
<comment type="caution">
    <text evidence="1">The sequence shown here is derived from an EMBL/GenBank/DDBJ whole genome shotgun (WGS) entry which is preliminary data.</text>
</comment>
<protein>
    <submittedName>
        <fullName evidence="1">Uncharacterized protein</fullName>
    </submittedName>
</protein>
<name>A0A8T3LKJ1_ECOLX</name>
<evidence type="ECO:0000313" key="1">
    <source>
        <dbReference type="EMBL" id="MBA1889702.1"/>
    </source>
</evidence>
<accession>A0A8T3LKJ1</accession>
<gene>
    <name evidence="1" type="ORF">HLX92_26660</name>
</gene>
<organism evidence="1 2">
    <name type="scientific">Escherichia coli</name>
    <dbReference type="NCBI Taxonomy" id="562"/>
    <lineage>
        <taxon>Bacteria</taxon>
        <taxon>Pseudomonadati</taxon>
        <taxon>Pseudomonadota</taxon>
        <taxon>Gammaproteobacteria</taxon>
        <taxon>Enterobacterales</taxon>
        <taxon>Enterobacteriaceae</taxon>
        <taxon>Escherichia</taxon>
    </lineage>
</organism>
<dbReference type="Proteomes" id="UP000523197">
    <property type="component" value="Unassembled WGS sequence"/>
</dbReference>
<reference evidence="1 2" key="1">
    <citation type="submission" date="2020-05" db="EMBL/GenBank/DDBJ databases">
        <title>Epidemiological investigations into extended-spectrum beta-lactam resistant Escherichia coli ST457 carried by Australian Silver gulls identified clonal lineages that cause ExPEC disease.</title>
        <authorList>
            <person name="Nesporova K."/>
            <person name="Wyrsch E.R."/>
            <person name="Valcek A."/>
            <person name="Bitar I."/>
            <person name="Chaw K."/>
            <person name="Harris P."/>
            <person name="Hrabak J."/>
            <person name="Djordjevic S.P."/>
            <person name="Dolejska M."/>
        </authorList>
    </citation>
    <scope>NUCLEOTIDE SEQUENCE [LARGE SCALE GENOMIC DNA]</scope>
    <source>
        <strain evidence="1 2">CE1966</strain>
    </source>
</reference>
<dbReference type="EMBL" id="JABFNF010000346">
    <property type="protein sequence ID" value="MBA1889702.1"/>
    <property type="molecule type" value="Genomic_DNA"/>
</dbReference>
<dbReference type="AlphaFoldDB" id="A0A8T3LKJ1"/>
<feature type="non-terminal residue" evidence="1">
    <location>
        <position position="88"/>
    </location>
</feature>
<sequence length="88" mass="9854">MRNIDWSAIPFDDLPPWHLDWDVDQRESATNPATTGVTDERPVNSKRYHAADLINHIKGNGGTFTGSKEDLAKAVWPVKTPSGRTILR</sequence>
<proteinExistence type="predicted"/>